<gene>
    <name evidence="1" type="ORF">KC909_04055</name>
</gene>
<dbReference type="EMBL" id="JAGQLK010000082">
    <property type="protein sequence ID" value="MCA9383514.1"/>
    <property type="molecule type" value="Genomic_DNA"/>
</dbReference>
<protein>
    <submittedName>
        <fullName evidence="1">Uncharacterized protein</fullName>
    </submittedName>
</protein>
<feature type="non-terminal residue" evidence="1">
    <location>
        <position position="1"/>
    </location>
</feature>
<accession>A0A955L5Y7</accession>
<reference evidence="1" key="1">
    <citation type="submission" date="2020-04" db="EMBL/GenBank/DDBJ databases">
        <authorList>
            <person name="Zhang T."/>
        </authorList>
    </citation>
    <scope>NUCLEOTIDE SEQUENCE</scope>
    <source>
        <strain evidence="1">HKST-UBA14</strain>
    </source>
</reference>
<reference evidence="1" key="2">
    <citation type="journal article" date="2021" name="Microbiome">
        <title>Successional dynamics and alternative stable states in a saline activated sludge microbial community over 9 years.</title>
        <authorList>
            <person name="Wang Y."/>
            <person name="Ye J."/>
            <person name="Ju F."/>
            <person name="Liu L."/>
            <person name="Boyd J.A."/>
            <person name="Deng Y."/>
            <person name="Parks D.H."/>
            <person name="Jiang X."/>
            <person name="Yin X."/>
            <person name="Woodcroft B.J."/>
            <person name="Tyson G.W."/>
            <person name="Hugenholtz P."/>
            <person name="Polz M.F."/>
            <person name="Zhang T."/>
        </authorList>
    </citation>
    <scope>NUCLEOTIDE SEQUENCE</scope>
    <source>
        <strain evidence="1">HKST-UBA14</strain>
    </source>
</reference>
<comment type="caution">
    <text evidence="1">The sequence shown here is derived from an EMBL/GenBank/DDBJ whole genome shotgun (WGS) entry which is preliminary data.</text>
</comment>
<name>A0A955L5Y7_9BACT</name>
<organism evidence="1 2">
    <name type="scientific">Candidatus Dojkabacteria bacterium</name>
    <dbReference type="NCBI Taxonomy" id="2099670"/>
    <lineage>
        <taxon>Bacteria</taxon>
        <taxon>Candidatus Dojkabacteria</taxon>
    </lineage>
</organism>
<dbReference type="Proteomes" id="UP000783287">
    <property type="component" value="Unassembled WGS sequence"/>
</dbReference>
<dbReference type="AlphaFoldDB" id="A0A955L5Y7"/>
<proteinExistence type="predicted"/>
<evidence type="ECO:0000313" key="1">
    <source>
        <dbReference type="EMBL" id="MCA9383514.1"/>
    </source>
</evidence>
<evidence type="ECO:0000313" key="2">
    <source>
        <dbReference type="Proteomes" id="UP000783287"/>
    </source>
</evidence>
<sequence>LGGPTTSISAARLEEFNYQMFDSFIYDEDISINQDGTFDVKIQNTTVHANYIINATGHGRHNSPILDDLKKHGLAEINPNLGILKTRSNSYTIEPSGIACIGPSTHFGTDGIESFAQYLERYVKDLVI</sequence>